<dbReference type="PIRSF" id="PIRSF000370">
    <property type="entry name" value="QueE"/>
    <property type="match status" value="1"/>
</dbReference>
<keyword evidence="2" id="KW-0949">S-adenosyl-L-methionine</keyword>
<dbReference type="GO" id="GO:0016829">
    <property type="term" value="F:lyase activity"/>
    <property type="evidence" value="ECO:0007669"/>
    <property type="project" value="UniProtKB-KW"/>
</dbReference>
<dbReference type="PANTHER" id="PTHR42836:SF1">
    <property type="entry name" value="7-CARBOXY-7-DEAZAGUANINE SYNTHASE"/>
    <property type="match status" value="1"/>
</dbReference>
<keyword evidence="7 9" id="KW-0456">Lyase</keyword>
<evidence type="ECO:0000256" key="6">
    <source>
        <dbReference type="ARBA" id="ARBA00023014"/>
    </source>
</evidence>
<keyword evidence="6" id="KW-0411">Iron-sulfur</keyword>
<protein>
    <submittedName>
        <fullName evidence="9">7-carboxy-7-deazaguanine synthase</fullName>
        <ecNumber evidence="9">4.3.99.3</ecNumber>
    </submittedName>
</protein>
<evidence type="ECO:0000256" key="2">
    <source>
        <dbReference type="ARBA" id="ARBA00022691"/>
    </source>
</evidence>
<evidence type="ECO:0000313" key="9">
    <source>
        <dbReference type="EMBL" id="MPM71083.1"/>
    </source>
</evidence>
<dbReference type="CDD" id="cd01335">
    <property type="entry name" value="Radical_SAM"/>
    <property type="match status" value="1"/>
</dbReference>
<dbReference type="AlphaFoldDB" id="A0A645C6Y5"/>
<feature type="domain" description="Radical SAM core" evidence="8">
    <location>
        <begin position="25"/>
        <end position="224"/>
    </location>
</feature>
<evidence type="ECO:0000256" key="7">
    <source>
        <dbReference type="ARBA" id="ARBA00023239"/>
    </source>
</evidence>
<dbReference type="PROSITE" id="PS51918">
    <property type="entry name" value="RADICAL_SAM"/>
    <property type="match status" value="1"/>
</dbReference>
<evidence type="ECO:0000256" key="4">
    <source>
        <dbReference type="ARBA" id="ARBA00022842"/>
    </source>
</evidence>
<dbReference type="PANTHER" id="PTHR42836">
    <property type="entry name" value="7-CARBOXY-7-DEAZAGUANINE SYNTHASE"/>
    <property type="match status" value="1"/>
</dbReference>
<dbReference type="InterPro" id="IPR024924">
    <property type="entry name" value="7-CO-7-deazaguanine_synth-like"/>
</dbReference>
<dbReference type="EC" id="4.3.99.3" evidence="9"/>
<sequence>MMNAADETIFPVVETFSSIQGESTHAGRQCFFIRFAVCNLRCSYCDTAYAWEASAATLRSIAELLAAVRESGLPLVELTGGEPLLQPGLPELARALLEDGREVLLETNGSLPLDMVPPDVRKIVDVKLPSSGMSEYNNSANYPLLGPGDELKFVTGGRSDFEWALAWIDRHRLAERGVPLIFSPVFGAIDPAELAQWLIDSRRPELRMQIQMHKVLWHPDRRGV</sequence>
<keyword evidence="3" id="KW-0479">Metal-binding</keyword>
<evidence type="ECO:0000256" key="1">
    <source>
        <dbReference type="ARBA" id="ARBA00022485"/>
    </source>
</evidence>
<dbReference type="HAMAP" id="MF_00917">
    <property type="entry name" value="QueE"/>
    <property type="match status" value="1"/>
</dbReference>
<reference evidence="9" key="1">
    <citation type="submission" date="2019-08" db="EMBL/GenBank/DDBJ databases">
        <authorList>
            <person name="Kucharzyk K."/>
            <person name="Murdoch R.W."/>
            <person name="Higgins S."/>
            <person name="Loffler F."/>
        </authorList>
    </citation>
    <scope>NUCLEOTIDE SEQUENCE</scope>
</reference>
<organism evidence="9">
    <name type="scientific">bioreactor metagenome</name>
    <dbReference type="NCBI Taxonomy" id="1076179"/>
    <lineage>
        <taxon>unclassified sequences</taxon>
        <taxon>metagenomes</taxon>
        <taxon>ecological metagenomes</taxon>
    </lineage>
</organism>
<dbReference type="GO" id="GO:0051539">
    <property type="term" value="F:4 iron, 4 sulfur cluster binding"/>
    <property type="evidence" value="ECO:0007669"/>
    <property type="project" value="UniProtKB-KW"/>
</dbReference>
<dbReference type="Pfam" id="PF04055">
    <property type="entry name" value="Radical_SAM"/>
    <property type="match status" value="1"/>
</dbReference>
<keyword evidence="1" id="KW-0004">4Fe-4S</keyword>
<keyword evidence="4" id="KW-0460">Magnesium</keyword>
<evidence type="ECO:0000256" key="3">
    <source>
        <dbReference type="ARBA" id="ARBA00022723"/>
    </source>
</evidence>
<dbReference type="EMBL" id="VSSQ01023889">
    <property type="protein sequence ID" value="MPM71083.1"/>
    <property type="molecule type" value="Genomic_DNA"/>
</dbReference>
<dbReference type="InterPro" id="IPR013785">
    <property type="entry name" value="Aldolase_TIM"/>
</dbReference>
<dbReference type="InterPro" id="IPR058240">
    <property type="entry name" value="rSAM_sf"/>
</dbReference>
<dbReference type="InterPro" id="IPR007197">
    <property type="entry name" value="rSAM"/>
</dbReference>
<keyword evidence="5" id="KW-0408">Iron</keyword>
<evidence type="ECO:0000259" key="8">
    <source>
        <dbReference type="PROSITE" id="PS51918"/>
    </source>
</evidence>
<dbReference type="GO" id="GO:0046872">
    <property type="term" value="F:metal ion binding"/>
    <property type="evidence" value="ECO:0007669"/>
    <property type="project" value="UniProtKB-KW"/>
</dbReference>
<proteinExistence type="inferred from homology"/>
<dbReference type="Gene3D" id="3.20.20.70">
    <property type="entry name" value="Aldolase class I"/>
    <property type="match status" value="1"/>
</dbReference>
<evidence type="ECO:0000256" key="5">
    <source>
        <dbReference type="ARBA" id="ARBA00023004"/>
    </source>
</evidence>
<dbReference type="SUPFAM" id="SSF102114">
    <property type="entry name" value="Radical SAM enzymes"/>
    <property type="match status" value="1"/>
</dbReference>
<comment type="caution">
    <text evidence="9">The sequence shown here is derived from an EMBL/GenBank/DDBJ whole genome shotgun (WGS) entry which is preliminary data.</text>
</comment>
<dbReference type="SFLD" id="SFLDS00029">
    <property type="entry name" value="Radical_SAM"/>
    <property type="match status" value="1"/>
</dbReference>
<name>A0A645C6Y5_9ZZZZ</name>
<gene>
    <name evidence="9" type="primary">queE_31</name>
    <name evidence="9" type="ORF">SDC9_118046</name>
</gene>
<accession>A0A645C6Y5</accession>